<dbReference type="Gene3D" id="3.40.50.2000">
    <property type="entry name" value="Glycogen Phosphorylase B"/>
    <property type="match status" value="2"/>
</dbReference>
<feature type="domain" description="Glycosyltransferase subfamily 4-like N-terminal" evidence="3">
    <location>
        <begin position="60"/>
        <end position="171"/>
    </location>
</feature>
<evidence type="ECO:0000313" key="5">
    <source>
        <dbReference type="Proteomes" id="UP000823914"/>
    </source>
</evidence>
<dbReference type="InterPro" id="IPR028098">
    <property type="entry name" value="Glyco_trans_4-like_N"/>
</dbReference>
<dbReference type="Proteomes" id="UP000823914">
    <property type="component" value="Unassembled WGS sequence"/>
</dbReference>
<evidence type="ECO:0000313" key="4">
    <source>
        <dbReference type="EMBL" id="MBU3849504.1"/>
    </source>
</evidence>
<dbReference type="Pfam" id="PF00534">
    <property type="entry name" value="Glycos_transf_1"/>
    <property type="match status" value="1"/>
</dbReference>
<evidence type="ECO:0000256" key="1">
    <source>
        <dbReference type="ARBA" id="ARBA00022679"/>
    </source>
</evidence>
<name>A0A9E2L0G7_9SPIR</name>
<dbReference type="AlphaFoldDB" id="A0A9E2L0G7"/>
<reference evidence="4" key="2">
    <citation type="submission" date="2021-04" db="EMBL/GenBank/DDBJ databases">
        <authorList>
            <person name="Gilroy R."/>
        </authorList>
    </citation>
    <scope>NUCLEOTIDE SEQUENCE</scope>
    <source>
        <strain evidence="4">Gambia15-2214</strain>
    </source>
</reference>
<dbReference type="EMBL" id="JAHLFV010000066">
    <property type="protein sequence ID" value="MBU3849504.1"/>
    <property type="molecule type" value="Genomic_DNA"/>
</dbReference>
<dbReference type="PANTHER" id="PTHR46401:SF2">
    <property type="entry name" value="GLYCOSYLTRANSFERASE WBBK-RELATED"/>
    <property type="match status" value="1"/>
</dbReference>
<feature type="domain" description="Glycosyl transferase family 1" evidence="2">
    <location>
        <begin position="190"/>
        <end position="348"/>
    </location>
</feature>
<organism evidence="4 5">
    <name type="scientific">Candidatus Treponema excrementipullorum</name>
    <dbReference type="NCBI Taxonomy" id="2838768"/>
    <lineage>
        <taxon>Bacteria</taxon>
        <taxon>Pseudomonadati</taxon>
        <taxon>Spirochaetota</taxon>
        <taxon>Spirochaetia</taxon>
        <taxon>Spirochaetales</taxon>
        <taxon>Treponemataceae</taxon>
        <taxon>Treponema</taxon>
    </lineage>
</organism>
<evidence type="ECO:0000259" key="3">
    <source>
        <dbReference type="Pfam" id="PF13439"/>
    </source>
</evidence>
<dbReference type="InterPro" id="IPR001296">
    <property type="entry name" value="Glyco_trans_1"/>
</dbReference>
<accession>A0A9E2L0G7</accession>
<comment type="caution">
    <text evidence="4">The sequence shown here is derived from an EMBL/GenBank/DDBJ whole genome shotgun (WGS) entry which is preliminary data.</text>
</comment>
<dbReference type="GO" id="GO:0016757">
    <property type="term" value="F:glycosyltransferase activity"/>
    <property type="evidence" value="ECO:0007669"/>
    <property type="project" value="InterPro"/>
</dbReference>
<dbReference type="SUPFAM" id="SSF53756">
    <property type="entry name" value="UDP-Glycosyltransferase/glycogen phosphorylase"/>
    <property type="match status" value="1"/>
</dbReference>
<gene>
    <name evidence="4" type="ORF">IAA16_02940</name>
</gene>
<dbReference type="GO" id="GO:0009103">
    <property type="term" value="P:lipopolysaccharide biosynthetic process"/>
    <property type="evidence" value="ECO:0007669"/>
    <property type="project" value="TreeGrafter"/>
</dbReference>
<keyword evidence="1" id="KW-0808">Transferase</keyword>
<evidence type="ECO:0000259" key="2">
    <source>
        <dbReference type="Pfam" id="PF00534"/>
    </source>
</evidence>
<dbReference type="CDD" id="cd03809">
    <property type="entry name" value="GT4_MtfB-like"/>
    <property type="match status" value="1"/>
</dbReference>
<reference evidence="4" key="1">
    <citation type="journal article" date="2021" name="PeerJ">
        <title>Extensive microbial diversity within the chicken gut microbiome revealed by metagenomics and culture.</title>
        <authorList>
            <person name="Gilroy R."/>
            <person name="Ravi A."/>
            <person name="Getino M."/>
            <person name="Pursley I."/>
            <person name="Horton D.L."/>
            <person name="Alikhan N.F."/>
            <person name="Baker D."/>
            <person name="Gharbi K."/>
            <person name="Hall N."/>
            <person name="Watson M."/>
            <person name="Adriaenssens E.M."/>
            <person name="Foster-Nyarko E."/>
            <person name="Jarju S."/>
            <person name="Secka A."/>
            <person name="Antonio M."/>
            <person name="Oren A."/>
            <person name="Chaudhuri R.R."/>
            <person name="La Ragione R."/>
            <person name="Hildebrand F."/>
            <person name="Pallen M.J."/>
        </authorList>
    </citation>
    <scope>NUCLEOTIDE SEQUENCE</scope>
    <source>
        <strain evidence="4">Gambia15-2214</strain>
    </source>
</reference>
<proteinExistence type="predicted"/>
<sequence>MKVGVDTFGCDHGKSGIGLYLMSLLANFPQDDNVVIELFGSELDKYVYNSNTRYFDFSGVSIPDSKVSEIMWHSTRAPSFVQKKNYDIVLYAGGVRYAPASYKTPGVIVVNEVISLSADYVNPMYQWYIKKNLNHCTTIIASSQYVKKDLVSVVGVSADKIEIVYNGIDHSLFYPRTDLNQDYLDIQPFAIKRPYIIYASRLNDASKKHIELIKAFSLFKKKTGLPHRLVLAGSSGPYSNEIHKVCAESDFASDIFLTGYFPHESLPLLYSSADACIVPAVNEGVGLPVLEALACGVPVACSKSGSLPEVAGKHALYFDSDDIQDMASCIEQIITDEATRRNLAEGGIDWTKRFSWEKTGSRTLDVLVRAFKESR</sequence>
<protein>
    <submittedName>
        <fullName evidence="4">Glycosyltransferase family 4 protein</fullName>
    </submittedName>
</protein>
<dbReference type="Pfam" id="PF13439">
    <property type="entry name" value="Glyco_transf_4"/>
    <property type="match status" value="1"/>
</dbReference>
<dbReference type="PANTHER" id="PTHR46401">
    <property type="entry name" value="GLYCOSYLTRANSFERASE WBBK-RELATED"/>
    <property type="match status" value="1"/>
</dbReference>